<dbReference type="EMBL" id="FOYN01000001">
    <property type="protein sequence ID" value="SFR30390.1"/>
    <property type="molecule type" value="Genomic_DNA"/>
</dbReference>
<evidence type="ECO:0000313" key="4">
    <source>
        <dbReference type="Proteomes" id="UP000198932"/>
    </source>
</evidence>
<dbReference type="Pfam" id="PF23871">
    <property type="entry name" value="DUF7226"/>
    <property type="match status" value="1"/>
</dbReference>
<dbReference type="Gene3D" id="3.40.1350.10">
    <property type="match status" value="1"/>
</dbReference>
<dbReference type="STRING" id="35743.SAMN04487937_0210"/>
<dbReference type="GO" id="GO:0003677">
    <property type="term" value="F:DNA binding"/>
    <property type="evidence" value="ECO:0007669"/>
    <property type="project" value="InterPro"/>
</dbReference>
<dbReference type="Pfam" id="PF04471">
    <property type="entry name" value="Mrr_cat"/>
    <property type="match status" value="1"/>
</dbReference>
<gene>
    <name evidence="3" type="ORF">SAMN04487937_0210</name>
</gene>
<dbReference type="PANTHER" id="PTHR30015:SF7">
    <property type="entry name" value="TYPE IV METHYL-DIRECTED RESTRICTION ENZYME ECOKMRR"/>
    <property type="match status" value="1"/>
</dbReference>
<reference evidence="4" key="1">
    <citation type="submission" date="2016-10" db="EMBL/GenBank/DDBJ databases">
        <authorList>
            <person name="Varghese N."/>
            <person name="Submissions S."/>
        </authorList>
    </citation>
    <scope>NUCLEOTIDE SEQUENCE [LARGE SCALE GENOMIC DNA]</scope>
    <source>
        <strain evidence="4">RD 26</strain>
    </source>
</reference>
<evidence type="ECO:0000259" key="2">
    <source>
        <dbReference type="Pfam" id="PF23871"/>
    </source>
</evidence>
<protein>
    <submittedName>
        <fullName evidence="3">Restriction system protein</fullName>
    </submittedName>
</protein>
<dbReference type="AlphaFoldDB" id="A0A1I6FKC1"/>
<keyword evidence="4" id="KW-1185">Reference proteome</keyword>
<organism evidence="3 4">
    <name type="scientific">Halorubrum sodomense</name>
    <dbReference type="NCBI Taxonomy" id="35743"/>
    <lineage>
        <taxon>Archaea</taxon>
        <taxon>Methanobacteriati</taxon>
        <taxon>Methanobacteriota</taxon>
        <taxon>Stenosarchaea group</taxon>
        <taxon>Halobacteria</taxon>
        <taxon>Halobacteriales</taxon>
        <taxon>Haloferacaceae</taxon>
        <taxon>Halorubrum</taxon>
    </lineage>
</organism>
<evidence type="ECO:0000313" key="3">
    <source>
        <dbReference type="EMBL" id="SFR30390.1"/>
    </source>
</evidence>
<feature type="domain" description="DUF7226" evidence="2">
    <location>
        <begin position="207"/>
        <end position="321"/>
    </location>
</feature>
<dbReference type="InterPro" id="IPR052906">
    <property type="entry name" value="Type_IV_Methyl-Rstrct_Enzyme"/>
</dbReference>
<dbReference type="PANTHER" id="PTHR30015">
    <property type="entry name" value="MRR RESTRICTION SYSTEM PROTEIN"/>
    <property type="match status" value="1"/>
</dbReference>
<sequence>MKASTAKEELLDKGLQIDHEQFEQLCKMVIERAEPTRELELTPFRGDGGIDIHAVIDRELFHARLGVQAKQYATGNTVGARTLRGFKGALSEQQYHIGTVITTSSFTSGAETSADQDFIRLIDGDRLTDIMIESSIGVVTDDESYELDPTFWSAFEKPERTDTIPSLEVPQADNFSVIRTVIQAVGSGSDIKPEIAEYVRRQRDTDTFNPRQADYYGIAAWLLQFLHKEQEVEIDNHTIRRWGLTRLGEEYLTYLDRGDRESADNLLTQQIHDVEIISRVYAQLEEDGTLSRRDITNILAAETDLSDSTTRRRARTVGEWLVCLPEITTSGRGSEQQYVLDSTPR</sequence>
<dbReference type="Proteomes" id="UP000198932">
    <property type="component" value="Unassembled WGS sequence"/>
</dbReference>
<evidence type="ECO:0000259" key="1">
    <source>
        <dbReference type="Pfam" id="PF04471"/>
    </source>
</evidence>
<dbReference type="InterPro" id="IPR055650">
    <property type="entry name" value="DUF7226"/>
</dbReference>
<dbReference type="OrthoDB" id="316519at2157"/>
<dbReference type="GO" id="GO:0009307">
    <property type="term" value="P:DNA restriction-modification system"/>
    <property type="evidence" value="ECO:0007669"/>
    <property type="project" value="InterPro"/>
</dbReference>
<dbReference type="InterPro" id="IPR011856">
    <property type="entry name" value="tRNA_endonuc-like_dom_sf"/>
</dbReference>
<proteinExistence type="predicted"/>
<dbReference type="InterPro" id="IPR007560">
    <property type="entry name" value="Restrct_endonuc_IV_Mrr"/>
</dbReference>
<dbReference type="GO" id="GO:0015666">
    <property type="term" value="F:restriction endodeoxyribonuclease activity"/>
    <property type="evidence" value="ECO:0007669"/>
    <property type="project" value="TreeGrafter"/>
</dbReference>
<dbReference type="SUPFAM" id="SSF52980">
    <property type="entry name" value="Restriction endonuclease-like"/>
    <property type="match status" value="1"/>
</dbReference>
<feature type="domain" description="Restriction endonuclease type IV Mrr" evidence="1">
    <location>
        <begin position="16"/>
        <end position="131"/>
    </location>
</feature>
<dbReference type="InterPro" id="IPR011335">
    <property type="entry name" value="Restrct_endonuc-II-like"/>
</dbReference>
<accession>A0A1I6FKC1</accession>
<dbReference type="RefSeq" id="WP_092919570.1">
    <property type="nucleotide sequence ID" value="NZ_FOYN01000001.1"/>
</dbReference>
<name>A0A1I6FKC1_HALSD</name>